<evidence type="ECO:0000313" key="2">
    <source>
        <dbReference type="EMBL" id="MCL7046148.1"/>
    </source>
</evidence>
<reference evidence="2" key="1">
    <citation type="submission" date="2022-03" db="EMBL/GenBank/DDBJ databases">
        <title>A functionally conserved STORR gene fusion in Papaver species that diverged 16.8 million years ago.</title>
        <authorList>
            <person name="Catania T."/>
        </authorList>
    </citation>
    <scope>NUCLEOTIDE SEQUENCE</scope>
    <source>
        <strain evidence="2">S-191538</strain>
    </source>
</reference>
<gene>
    <name evidence="2" type="ORF">MKW94_019015</name>
</gene>
<name>A0AA41VS22_PAPNU</name>
<dbReference type="PANTHER" id="PTHR33527:SF53">
    <property type="entry name" value="OS10G0561000 PROTEIN"/>
    <property type="match status" value="1"/>
</dbReference>
<comment type="caution">
    <text evidence="2">The sequence shown here is derived from an EMBL/GenBank/DDBJ whole genome shotgun (WGS) entry which is preliminary data.</text>
</comment>
<dbReference type="EMBL" id="JAJJMA010277916">
    <property type="protein sequence ID" value="MCL7046148.1"/>
    <property type="molecule type" value="Genomic_DNA"/>
</dbReference>
<sequence length="134" mass="15389">MFRSQSSNAPRSSSIVIPPPPAPLNPYARPFEVENVAETTPRDRRSMFITFSNGFPLTERQIITFFTQNWGPVVEEVEIEQADNKKENPQYGKVVFRDPAVIPLILNGERRVKFVVHGRHLWARIYVPKKNGRA</sequence>
<evidence type="ECO:0000256" key="1">
    <source>
        <dbReference type="SAM" id="MobiDB-lite"/>
    </source>
</evidence>
<feature type="region of interest" description="Disordered" evidence="1">
    <location>
        <begin position="1"/>
        <end position="21"/>
    </location>
</feature>
<evidence type="ECO:0000313" key="3">
    <source>
        <dbReference type="Proteomes" id="UP001177140"/>
    </source>
</evidence>
<keyword evidence="3" id="KW-1185">Reference proteome</keyword>
<dbReference type="Proteomes" id="UP001177140">
    <property type="component" value="Unassembled WGS sequence"/>
</dbReference>
<evidence type="ECO:0008006" key="4">
    <source>
        <dbReference type="Google" id="ProtNLM"/>
    </source>
</evidence>
<feature type="compositionally biased region" description="Low complexity" evidence="1">
    <location>
        <begin position="1"/>
        <end position="16"/>
    </location>
</feature>
<dbReference type="PANTHER" id="PTHR33527">
    <property type="entry name" value="OS07G0274300 PROTEIN"/>
    <property type="match status" value="1"/>
</dbReference>
<organism evidence="2 3">
    <name type="scientific">Papaver nudicaule</name>
    <name type="common">Iceland poppy</name>
    <dbReference type="NCBI Taxonomy" id="74823"/>
    <lineage>
        <taxon>Eukaryota</taxon>
        <taxon>Viridiplantae</taxon>
        <taxon>Streptophyta</taxon>
        <taxon>Embryophyta</taxon>
        <taxon>Tracheophyta</taxon>
        <taxon>Spermatophyta</taxon>
        <taxon>Magnoliopsida</taxon>
        <taxon>Ranunculales</taxon>
        <taxon>Papaveraceae</taxon>
        <taxon>Papaveroideae</taxon>
        <taxon>Papaver</taxon>
    </lineage>
</organism>
<proteinExistence type="predicted"/>
<dbReference type="AlphaFoldDB" id="A0AA41VS22"/>
<accession>A0AA41VS22</accession>
<protein>
    <recommendedName>
        <fullName evidence="4">RRM domain-containing protein</fullName>
    </recommendedName>
</protein>